<gene>
    <name evidence="6" type="ORF">GCM10007094_00530</name>
</gene>
<name>A0ABQ3DVW1_9HYPH</name>
<evidence type="ECO:0000256" key="1">
    <source>
        <dbReference type="ARBA" id="ARBA00004418"/>
    </source>
</evidence>
<dbReference type="Gene3D" id="3.40.190.10">
    <property type="entry name" value="Periplasmic binding protein-like II"/>
    <property type="match status" value="1"/>
</dbReference>
<accession>A0ABQ3DVW1</accession>
<comment type="caution">
    <text evidence="6">The sequence shown here is derived from an EMBL/GenBank/DDBJ whole genome shotgun (WGS) entry which is preliminary data.</text>
</comment>
<sequence>MMFLRLDIFALMLATSVQFALPAAADDELLWQHGLSMYGEPALPEDFTHLPYANPDAPKGGRLTLGVQGTFDSLNQFALKGAFTSTRGMQERVMGSNIFESLLLQSSDEPWSVYAHLAEAVRMPEERDWIEFRLNPAAKFSDGTPLTIDDVIFSIEIIRDKGRLPYSEWYGKVTQFEKTGERSVKFHFADGSDRKLPFLIATAPIFSKAATDVETFGQSTLVPPVASGPYTFSVIEPGRRVIYKKNPDYWGEDLPVKVGFSNFDEVVIDYYRDHNALVEAFKKGDVDALAFDNPTQWETGFDFPAFNEGKVVKETFEKNTPVSMVGIAFNTRQPQFQDKRVRKALGTLLDFNFINRNIFRGQYVRTAGYWDNSDLSSIGNPASEKELELLKPFSGVVEEDVLNGTWRPAETDGSGRNRDNLVTALQLLNEAGYELDGNKLINQQTGEQLSFELMVRSQNEERVALALQRSMNLIGIEMTIRIVDAAQFEERRFNFDFDTLFNGWGAGLTPGAEQTSRWSSAAADIKESRNIVGAKEPAIDSLIATIIAARTREDLITAVRAYDRVLISGFYVIPLYHAPTQQLAYWTRVRRPDAIPLFGYQFDNWWAVD</sequence>
<dbReference type="Gene3D" id="3.10.105.10">
    <property type="entry name" value="Dipeptide-binding Protein, Domain 3"/>
    <property type="match status" value="1"/>
</dbReference>
<dbReference type="Proteomes" id="UP000637980">
    <property type="component" value="Unassembled WGS sequence"/>
</dbReference>
<proteinExistence type="inferred from homology"/>
<dbReference type="Pfam" id="PF00496">
    <property type="entry name" value="SBP_bac_5"/>
    <property type="match status" value="1"/>
</dbReference>
<comment type="similarity">
    <text evidence="2">Belongs to the bacterial solute-binding protein 5 family.</text>
</comment>
<dbReference type="CDD" id="cd08497">
    <property type="entry name" value="MbnE-like"/>
    <property type="match status" value="1"/>
</dbReference>
<comment type="subcellular location">
    <subcellularLocation>
        <location evidence="1">Periplasm</location>
    </subcellularLocation>
</comment>
<feature type="chain" id="PRO_5046339138" evidence="4">
    <location>
        <begin position="26"/>
        <end position="609"/>
    </location>
</feature>
<evidence type="ECO:0000259" key="5">
    <source>
        <dbReference type="Pfam" id="PF00496"/>
    </source>
</evidence>
<feature type="signal peptide" evidence="4">
    <location>
        <begin position="1"/>
        <end position="25"/>
    </location>
</feature>
<dbReference type="InterPro" id="IPR030678">
    <property type="entry name" value="Peptide/Ni-bd"/>
</dbReference>
<feature type="domain" description="Solute-binding protein family 5" evidence="5">
    <location>
        <begin position="113"/>
        <end position="521"/>
    </location>
</feature>
<evidence type="ECO:0000256" key="2">
    <source>
        <dbReference type="ARBA" id="ARBA00005695"/>
    </source>
</evidence>
<keyword evidence="7" id="KW-1185">Reference proteome</keyword>
<reference evidence="7" key="1">
    <citation type="journal article" date="2019" name="Int. J. Syst. Evol. Microbiol.">
        <title>The Global Catalogue of Microorganisms (GCM) 10K type strain sequencing project: providing services to taxonomists for standard genome sequencing and annotation.</title>
        <authorList>
            <consortium name="The Broad Institute Genomics Platform"/>
            <consortium name="The Broad Institute Genome Sequencing Center for Infectious Disease"/>
            <person name="Wu L."/>
            <person name="Ma J."/>
        </authorList>
    </citation>
    <scope>NUCLEOTIDE SEQUENCE [LARGE SCALE GENOMIC DNA]</scope>
    <source>
        <strain evidence="7">KCTC 12861</strain>
    </source>
</reference>
<dbReference type="EMBL" id="BMXE01000001">
    <property type="protein sequence ID" value="GHB17023.1"/>
    <property type="molecule type" value="Genomic_DNA"/>
</dbReference>
<dbReference type="InterPro" id="IPR000914">
    <property type="entry name" value="SBP_5_dom"/>
</dbReference>
<evidence type="ECO:0000256" key="4">
    <source>
        <dbReference type="SAM" id="SignalP"/>
    </source>
</evidence>
<evidence type="ECO:0000313" key="6">
    <source>
        <dbReference type="EMBL" id="GHB17023.1"/>
    </source>
</evidence>
<dbReference type="InterPro" id="IPR039424">
    <property type="entry name" value="SBP_5"/>
</dbReference>
<dbReference type="PANTHER" id="PTHR30290">
    <property type="entry name" value="PERIPLASMIC BINDING COMPONENT OF ABC TRANSPORTER"/>
    <property type="match status" value="1"/>
</dbReference>
<organism evidence="6 7">
    <name type="scientific">Pseudovibrio japonicus</name>
    <dbReference type="NCBI Taxonomy" id="366534"/>
    <lineage>
        <taxon>Bacteria</taxon>
        <taxon>Pseudomonadati</taxon>
        <taxon>Pseudomonadota</taxon>
        <taxon>Alphaproteobacteria</taxon>
        <taxon>Hyphomicrobiales</taxon>
        <taxon>Stappiaceae</taxon>
        <taxon>Pseudovibrio</taxon>
    </lineage>
</organism>
<keyword evidence="3 4" id="KW-0732">Signal</keyword>
<protein>
    <submittedName>
        <fullName evidence="6">ABC transporter substrate-binding protein</fullName>
    </submittedName>
</protein>
<evidence type="ECO:0000256" key="3">
    <source>
        <dbReference type="ARBA" id="ARBA00022729"/>
    </source>
</evidence>
<evidence type="ECO:0000313" key="7">
    <source>
        <dbReference type="Proteomes" id="UP000637980"/>
    </source>
</evidence>
<dbReference type="SUPFAM" id="SSF53850">
    <property type="entry name" value="Periplasmic binding protein-like II"/>
    <property type="match status" value="1"/>
</dbReference>
<dbReference type="RefSeq" id="WP_189435559.1">
    <property type="nucleotide sequence ID" value="NZ_BMXE01000001.1"/>
</dbReference>
<dbReference type="PANTHER" id="PTHR30290:SF64">
    <property type="entry name" value="ABC TRANSPORTER PERIPLASMIC BINDING PROTEIN"/>
    <property type="match status" value="1"/>
</dbReference>
<dbReference type="PIRSF" id="PIRSF002741">
    <property type="entry name" value="MppA"/>
    <property type="match status" value="1"/>
</dbReference>